<keyword evidence="6 7" id="KW-0315">Glutamine amidotransferase</keyword>
<dbReference type="EMBL" id="FQZG01000069">
    <property type="protein sequence ID" value="SHJ68836.1"/>
    <property type="molecule type" value="Genomic_DNA"/>
</dbReference>
<feature type="domain" description="Aminotransferase class I/classII large" evidence="9">
    <location>
        <begin position="487"/>
        <end position="789"/>
    </location>
</feature>
<dbReference type="InterPro" id="IPR004838">
    <property type="entry name" value="NHTrfase_class1_PyrdxlP-BS"/>
</dbReference>
<evidence type="ECO:0000256" key="2">
    <source>
        <dbReference type="ARBA" id="ARBA00022598"/>
    </source>
</evidence>
<comment type="domain">
    <text evidence="7">Comprises of two domains. The C-terminal domain contains the binding site for glutamine and catalyzes the hydrolysis of this substrate to glutamate and ammonia. The N-terminal domain is anticipated to bind ATP and hydrogenobyrinate and catalyzes the ultimate synthesis of the diamide product. The ammonia produced via the glutaminase domain is probably translocated to the adjacent domain via a molecular tunnel, where it reacts with an activated intermediate.</text>
</comment>
<comment type="function">
    <text evidence="7">Catalyzes the ATP-dependent amidation of the two carboxylate groups at positions a and c of hydrogenobyrinate, using either L-glutamine or ammonia as the nitrogen source.</text>
</comment>
<evidence type="ECO:0000259" key="10">
    <source>
        <dbReference type="Pfam" id="PF01656"/>
    </source>
</evidence>
<dbReference type="GO" id="GO:0043802">
    <property type="term" value="F:hydrogenobyrinic acid a,c-diamide synthase (glutamine-hydrolysing) activity"/>
    <property type="evidence" value="ECO:0007669"/>
    <property type="project" value="UniProtKB-UniRule"/>
</dbReference>
<dbReference type="SUPFAM" id="SSF52317">
    <property type="entry name" value="Class I glutamine amidotransferase-like"/>
    <property type="match status" value="1"/>
</dbReference>
<gene>
    <name evidence="7" type="primary">cobB</name>
    <name evidence="12" type="ORF">SAMN02745244_03046</name>
</gene>
<dbReference type="PANTHER" id="PTHR43873:SF1">
    <property type="entry name" value="COBYRINATE A,C-DIAMIDE SYNTHASE"/>
    <property type="match status" value="1"/>
</dbReference>
<evidence type="ECO:0000259" key="9">
    <source>
        <dbReference type="Pfam" id="PF00155"/>
    </source>
</evidence>
<proteinExistence type="inferred from homology"/>
<dbReference type="NCBIfam" id="TIGR00379">
    <property type="entry name" value="cobB"/>
    <property type="match status" value="1"/>
</dbReference>
<dbReference type="InterPro" id="IPR015421">
    <property type="entry name" value="PyrdxlP-dep_Trfase_major"/>
</dbReference>
<name>A0A1M6LCD0_9ACTN</name>
<keyword evidence="3 7" id="KW-0547">Nucleotide-binding</keyword>
<dbReference type="SUPFAM" id="SSF53383">
    <property type="entry name" value="PLP-dependent transferases"/>
    <property type="match status" value="1"/>
</dbReference>
<comment type="similarity">
    <text evidence="8">Belongs to the class-I pyridoxal-phosphate-dependent aminotransferase family.</text>
</comment>
<dbReference type="InterPro" id="IPR015424">
    <property type="entry name" value="PyrdxlP-dep_Trfase"/>
</dbReference>
<dbReference type="NCBIfam" id="NF002204">
    <property type="entry name" value="PRK01077.1"/>
    <property type="match status" value="1"/>
</dbReference>
<dbReference type="PROSITE" id="PS51274">
    <property type="entry name" value="GATASE_COBBQ"/>
    <property type="match status" value="1"/>
</dbReference>
<dbReference type="InterPro" id="IPR027417">
    <property type="entry name" value="P-loop_NTPase"/>
</dbReference>
<dbReference type="UniPathway" id="UPA00148">
    <property type="reaction ID" value="UER00220"/>
</dbReference>
<evidence type="ECO:0000256" key="4">
    <source>
        <dbReference type="ARBA" id="ARBA00022840"/>
    </source>
</evidence>
<evidence type="ECO:0000256" key="8">
    <source>
        <dbReference type="RuleBase" id="RU000481"/>
    </source>
</evidence>
<dbReference type="Pfam" id="PF07685">
    <property type="entry name" value="GATase_3"/>
    <property type="match status" value="1"/>
</dbReference>
<reference evidence="12 13" key="1">
    <citation type="submission" date="2016-11" db="EMBL/GenBank/DDBJ databases">
        <authorList>
            <person name="Jaros S."/>
            <person name="Januszkiewicz K."/>
            <person name="Wedrychowicz H."/>
        </authorList>
    </citation>
    <scope>NUCLEOTIDE SEQUENCE [LARGE SCALE GENOMIC DNA]</scope>
    <source>
        <strain evidence="12 13">DSM 12906</strain>
    </source>
</reference>
<evidence type="ECO:0000256" key="6">
    <source>
        <dbReference type="ARBA" id="ARBA00022962"/>
    </source>
</evidence>
<protein>
    <recommendedName>
        <fullName evidence="7">Hydrogenobyrinate a,c-diamide synthase</fullName>
        <ecNumber evidence="7">6.3.5.9</ecNumber>
    </recommendedName>
    <alternativeName>
        <fullName evidence="7">Hydrogenobyrinic acid a,c-diamide synthase</fullName>
    </alternativeName>
</protein>
<sequence>MVSVPRVVIGAPSSGQGKTTVATGLMAALRDRGLAVAPFKVGPDYIDPGYHGLAADRPGRNLDPFLTGEELVAPLFAHGAEGADVAVVEGVMGLFDGRLGTEGFASTAHVAGLIDAPVVLVVDVRHTSRSIGALVHGMSTFDPAIQIAGVVINQVGSQRHEREVRDALRVPVLGALPRNLDIEAPSRHLGLVPAAERDDAGIRAMGETVARYVDLDAVLAVASLAPVLDVSPWDPAAVVSPSGTARPRIAIAGGRAFTFRYPETDELLVAAGCDPVAFDPLTATSLPEGTAGLWIGGGFPEIHAEELAGNKALLADIAAAVKAGLPTVAECAGLLYLGDELDGRPMAGALPGTAAMTGRLTMGYRTATSDADNLLGRVGEQVTGHEFHRTQATVGDSPAWLLDGRPDGVASPSLSASYLHVHWAGHPQLAQRFADAAHAFVGNGWATAPARLALSEPERLEQDLDHHGDRDLAPGLTDLAVNVRQPSTPSWLQDAITRDADWAAYPDTAPAREAIARYHGVDPAMVLPVAGAAEAFSLIARGIPGDSLIIHPQFTEPEAALLAAGRRPRRHLLGAVDGFRLSAGSVPAAELTIVGNPTNPTGVLHTRDVLLALRARVLVVDEAFLDAVPGEPETLIEPEMPGRLVLRSLTKTWALAGIRAGYVVGDPALIALLTRQQAPWSVSTPAIAAMCACLTPQRRDESEELARAAEVGRIDLADRLRSLGLDPVDGAAPFVLVDTVSIASRSLRGDLAAHGYAVRRGESFPGLGPTWLRLAVRDPQTHQGLVEALNEIKEEHAV</sequence>
<dbReference type="Pfam" id="PF01656">
    <property type="entry name" value="CbiA"/>
    <property type="match status" value="1"/>
</dbReference>
<dbReference type="CDD" id="cd03130">
    <property type="entry name" value="GATase1_CobB"/>
    <property type="match status" value="1"/>
</dbReference>
<organism evidence="12 13">
    <name type="scientific">Tessaracoccus bendigoensis DSM 12906</name>
    <dbReference type="NCBI Taxonomy" id="1123357"/>
    <lineage>
        <taxon>Bacteria</taxon>
        <taxon>Bacillati</taxon>
        <taxon>Actinomycetota</taxon>
        <taxon>Actinomycetes</taxon>
        <taxon>Propionibacteriales</taxon>
        <taxon>Propionibacteriaceae</taxon>
        <taxon>Tessaracoccus</taxon>
    </lineage>
</organism>
<dbReference type="InterPro" id="IPR011698">
    <property type="entry name" value="GATase_3"/>
</dbReference>
<evidence type="ECO:0000313" key="13">
    <source>
        <dbReference type="Proteomes" id="UP000184512"/>
    </source>
</evidence>
<keyword evidence="5 7" id="KW-0460">Magnesium</keyword>
<dbReference type="NCBIfam" id="NF005915">
    <property type="entry name" value="PRK07908.1"/>
    <property type="match status" value="1"/>
</dbReference>
<dbReference type="Gene3D" id="3.40.640.10">
    <property type="entry name" value="Type I PLP-dependent aspartate aminotransferase-like (Major domain)"/>
    <property type="match status" value="1"/>
</dbReference>
<dbReference type="GO" id="GO:0008483">
    <property type="term" value="F:transaminase activity"/>
    <property type="evidence" value="ECO:0007669"/>
    <property type="project" value="UniProtKB-KW"/>
</dbReference>
<dbReference type="CDD" id="cd00609">
    <property type="entry name" value="AAT_like"/>
    <property type="match status" value="1"/>
</dbReference>
<evidence type="ECO:0000259" key="11">
    <source>
        <dbReference type="Pfam" id="PF07685"/>
    </source>
</evidence>
<dbReference type="Proteomes" id="UP000184512">
    <property type="component" value="Unassembled WGS sequence"/>
</dbReference>
<dbReference type="GO" id="GO:0042242">
    <property type="term" value="F:cobyrinic acid a,c-diamide synthase activity"/>
    <property type="evidence" value="ECO:0007669"/>
    <property type="project" value="InterPro"/>
</dbReference>
<feature type="active site" description="Nucleophile" evidence="7">
    <location>
        <position position="331"/>
    </location>
</feature>
<accession>A0A1M6LCD0</accession>
<feature type="site" description="Increases nucleophilicity of active site Cys" evidence="7">
    <location>
        <position position="420"/>
    </location>
</feature>
<dbReference type="AlphaFoldDB" id="A0A1M6LCD0"/>
<dbReference type="InterPro" id="IPR029062">
    <property type="entry name" value="Class_I_gatase-like"/>
</dbReference>
<dbReference type="Gene3D" id="3.90.1150.10">
    <property type="entry name" value="Aspartate Aminotransferase, domain 1"/>
    <property type="match status" value="1"/>
</dbReference>
<evidence type="ECO:0000256" key="1">
    <source>
        <dbReference type="ARBA" id="ARBA00001946"/>
    </source>
</evidence>
<dbReference type="InterPro" id="IPR004484">
    <property type="entry name" value="CbiA/CobB_synth"/>
</dbReference>
<dbReference type="GO" id="GO:0005524">
    <property type="term" value="F:ATP binding"/>
    <property type="evidence" value="ECO:0007669"/>
    <property type="project" value="UniProtKB-UniRule"/>
</dbReference>
<evidence type="ECO:0000256" key="7">
    <source>
        <dbReference type="HAMAP-Rule" id="MF_00027"/>
    </source>
</evidence>
<dbReference type="Pfam" id="PF00155">
    <property type="entry name" value="Aminotran_1_2"/>
    <property type="match status" value="1"/>
</dbReference>
<keyword evidence="13" id="KW-1185">Reference proteome</keyword>
<dbReference type="Gene3D" id="3.40.50.300">
    <property type="entry name" value="P-loop containing nucleotide triphosphate hydrolases"/>
    <property type="match status" value="1"/>
</dbReference>
<comment type="similarity">
    <text evidence="7">Belongs to the CobB/CbiA family.</text>
</comment>
<keyword evidence="8" id="KW-0808">Transferase</keyword>
<dbReference type="STRING" id="1123357.SAMN02745244_03046"/>
<dbReference type="InterPro" id="IPR004839">
    <property type="entry name" value="Aminotransferase_I/II_large"/>
</dbReference>
<keyword evidence="4 7" id="KW-0067">ATP-binding</keyword>
<dbReference type="HAMAP" id="MF_00027">
    <property type="entry name" value="CobB_CbiA"/>
    <property type="match status" value="1"/>
</dbReference>
<dbReference type="RefSeq" id="WP_175558363.1">
    <property type="nucleotide sequence ID" value="NZ_FQZG01000069.1"/>
</dbReference>
<comment type="catalytic activity">
    <reaction evidence="7">
        <text>hydrogenobyrinate + 2 L-glutamine + 2 ATP + 2 H2O = hydrogenobyrinate a,c-diamide + 2 L-glutamate + 2 ADP + 2 phosphate + 2 H(+)</text>
        <dbReference type="Rhea" id="RHEA:12544"/>
        <dbReference type="ChEBI" id="CHEBI:15377"/>
        <dbReference type="ChEBI" id="CHEBI:15378"/>
        <dbReference type="ChEBI" id="CHEBI:29985"/>
        <dbReference type="ChEBI" id="CHEBI:30616"/>
        <dbReference type="ChEBI" id="CHEBI:43474"/>
        <dbReference type="ChEBI" id="CHEBI:58359"/>
        <dbReference type="ChEBI" id="CHEBI:77873"/>
        <dbReference type="ChEBI" id="CHEBI:77874"/>
        <dbReference type="ChEBI" id="CHEBI:456216"/>
        <dbReference type="EC" id="6.3.5.9"/>
    </reaction>
</comment>
<keyword evidence="7" id="KW-0169">Cobalamin biosynthesis</keyword>
<dbReference type="InterPro" id="IPR015422">
    <property type="entry name" value="PyrdxlP-dep_Trfase_small"/>
</dbReference>
<comment type="pathway">
    <text evidence="7">Cofactor biosynthesis; adenosylcobalamin biosynthesis; cob(II)yrinate a,c-diamide from precorrin-2 (aerobic route): step 9/10.</text>
</comment>
<dbReference type="PROSITE" id="PS00105">
    <property type="entry name" value="AA_TRANSFER_CLASS_1"/>
    <property type="match status" value="1"/>
</dbReference>
<keyword evidence="2 7" id="KW-0436">Ligase</keyword>
<keyword evidence="8" id="KW-0032">Aminotransferase</keyword>
<feature type="domain" description="CobB/CobQ-like glutamine amidotransferase" evidence="11">
    <location>
        <begin position="249"/>
        <end position="426"/>
    </location>
</feature>
<feature type="domain" description="CobQ/CobB/MinD/ParA nucleotide binding" evidence="10">
    <location>
        <begin position="8"/>
        <end position="189"/>
    </location>
</feature>
<dbReference type="InterPro" id="IPR002586">
    <property type="entry name" value="CobQ/CobB/MinD/ParA_Nub-bd_dom"/>
</dbReference>
<dbReference type="Gene3D" id="3.40.50.880">
    <property type="match status" value="1"/>
</dbReference>
<evidence type="ECO:0000313" key="12">
    <source>
        <dbReference type="EMBL" id="SHJ68836.1"/>
    </source>
</evidence>
<dbReference type="GO" id="GO:0030170">
    <property type="term" value="F:pyridoxal phosphate binding"/>
    <property type="evidence" value="ECO:0007669"/>
    <property type="project" value="InterPro"/>
</dbReference>
<comment type="miscellaneous">
    <text evidence="7">The a and c carboxylates of hydrogenobyrinate are activated for nucleophilic attack via formation of a phosphorylated intermediate by ATP. CobB catalyzes first the amidation of the c-carboxylate, and then that of the a-carboxylate.</text>
</comment>
<dbReference type="EC" id="6.3.5.9" evidence="7"/>
<dbReference type="GO" id="GO:0009236">
    <property type="term" value="P:cobalamin biosynthetic process"/>
    <property type="evidence" value="ECO:0007669"/>
    <property type="project" value="UniProtKB-UniRule"/>
</dbReference>
<dbReference type="PANTHER" id="PTHR43873">
    <property type="entry name" value="COBYRINATE A,C-DIAMIDE SYNTHASE"/>
    <property type="match status" value="1"/>
</dbReference>
<dbReference type="CDD" id="cd05388">
    <property type="entry name" value="CobB_N"/>
    <property type="match status" value="1"/>
</dbReference>
<comment type="cofactor">
    <cofactor evidence="8">
        <name>pyridoxal 5'-phosphate</name>
        <dbReference type="ChEBI" id="CHEBI:597326"/>
    </cofactor>
</comment>
<evidence type="ECO:0000256" key="5">
    <source>
        <dbReference type="ARBA" id="ARBA00022842"/>
    </source>
</evidence>
<comment type="cofactor">
    <cofactor evidence="1 7">
        <name>Mg(2+)</name>
        <dbReference type="ChEBI" id="CHEBI:18420"/>
    </cofactor>
</comment>
<evidence type="ECO:0000256" key="3">
    <source>
        <dbReference type="ARBA" id="ARBA00022741"/>
    </source>
</evidence>
<dbReference type="SUPFAM" id="SSF52540">
    <property type="entry name" value="P-loop containing nucleoside triphosphate hydrolases"/>
    <property type="match status" value="1"/>
</dbReference>